<dbReference type="EMBL" id="MRUL01000006">
    <property type="protein sequence ID" value="OON40004.1"/>
    <property type="molecule type" value="Genomic_DNA"/>
</dbReference>
<gene>
    <name evidence="2" type="ORF">BTJ39_11245</name>
</gene>
<dbReference type="Pfam" id="PF19455">
    <property type="entry name" value="DUF5993"/>
    <property type="match status" value="1"/>
</dbReference>
<keyword evidence="1" id="KW-0472">Membrane</keyword>
<sequence>MLPLLFIFPVVHYSAFNILEFIMYMFLPFLIALTTALSALLGKKRVSYFLWWVLLVVTILSFIHHSTDSLNLSF</sequence>
<keyword evidence="1" id="KW-1133">Transmembrane helix</keyword>
<evidence type="ECO:0000313" key="2">
    <source>
        <dbReference type="EMBL" id="OON40004.1"/>
    </source>
</evidence>
<proteinExistence type="predicted"/>
<protein>
    <submittedName>
        <fullName evidence="2">Uncharacterized protein</fullName>
    </submittedName>
</protein>
<dbReference type="Proteomes" id="UP000190667">
    <property type="component" value="Unassembled WGS sequence"/>
</dbReference>
<name>A0A1S8YLU9_9GAMM</name>
<comment type="caution">
    <text evidence="2">The sequence shown here is derived from an EMBL/GenBank/DDBJ whole genome shotgun (WGS) entry which is preliminary data.</text>
</comment>
<evidence type="ECO:0000256" key="1">
    <source>
        <dbReference type="SAM" id="Phobius"/>
    </source>
</evidence>
<keyword evidence="1" id="KW-0812">Transmembrane</keyword>
<dbReference type="InterPro" id="IPR046035">
    <property type="entry name" value="DUF5993"/>
</dbReference>
<reference evidence="2 3" key="1">
    <citation type="submission" date="2016-12" db="EMBL/GenBank/DDBJ databases">
        <title>Izhakiella australiana sp. nov. of genus Izhakiella isolated from Australian desert.</title>
        <authorList>
            <person name="Ji M."/>
        </authorList>
    </citation>
    <scope>NUCLEOTIDE SEQUENCE [LARGE SCALE GENOMIC DNA]</scope>
    <source>
        <strain evidence="2 3">D4N98</strain>
    </source>
</reference>
<evidence type="ECO:0000313" key="3">
    <source>
        <dbReference type="Proteomes" id="UP000190667"/>
    </source>
</evidence>
<feature type="transmembrane region" description="Helical" evidence="1">
    <location>
        <begin position="21"/>
        <end position="41"/>
    </location>
</feature>
<accession>A0A1S8YLU9</accession>
<dbReference type="AlphaFoldDB" id="A0A1S8YLU9"/>
<keyword evidence="3" id="KW-1185">Reference proteome</keyword>
<organism evidence="2 3">
    <name type="scientific">Izhakiella australiensis</name>
    <dbReference type="NCBI Taxonomy" id="1926881"/>
    <lineage>
        <taxon>Bacteria</taxon>
        <taxon>Pseudomonadati</taxon>
        <taxon>Pseudomonadota</taxon>
        <taxon>Gammaproteobacteria</taxon>
        <taxon>Enterobacterales</taxon>
        <taxon>Erwiniaceae</taxon>
        <taxon>Izhakiella</taxon>
    </lineage>
</organism>
<feature type="transmembrane region" description="Helical" evidence="1">
    <location>
        <begin position="48"/>
        <end position="67"/>
    </location>
</feature>
<dbReference type="STRING" id="1926881.BTJ39_11245"/>